<reference evidence="2 3" key="1">
    <citation type="submission" date="2018-08" db="EMBL/GenBank/DDBJ databases">
        <title>Henriciella mobilis sp. nov., isolated from seawater.</title>
        <authorList>
            <person name="Cheng H."/>
            <person name="Wu Y.-H."/>
            <person name="Xu X.-W."/>
            <person name="Guo L.-L."/>
        </authorList>
    </citation>
    <scope>NUCLEOTIDE SEQUENCE [LARGE SCALE GENOMIC DNA]</scope>
    <source>
        <strain evidence="2 3">JN25</strain>
    </source>
</reference>
<comment type="caution">
    <text evidence="2">The sequence shown here is derived from an EMBL/GenBank/DDBJ whole genome shotgun (WGS) entry which is preliminary data.</text>
</comment>
<dbReference type="SUPFAM" id="SSF46689">
    <property type="entry name" value="Homeodomain-like"/>
    <property type="match status" value="1"/>
</dbReference>
<gene>
    <name evidence="2" type="ORF">D1223_16245</name>
</gene>
<dbReference type="EMBL" id="QWFX01000016">
    <property type="protein sequence ID" value="RIJ26526.1"/>
    <property type="molecule type" value="Genomic_DNA"/>
</dbReference>
<dbReference type="NCBIfam" id="NF033516">
    <property type="entry name" value="transpos_IS3"/>
    <property type="match status" value="1"/>
</dbReference>
<organism evidence="2 3">
    <name type="scientific">Henriciella mobilis</name>
    <dbReference type="NCBI Taxonomy" id="2305467"/>
    <lineage>
        <taxon>Bacteria</taxon>
        <taxon>Pseudomonadati</taxon>
        <taxon>Pseudomonadota</taxon>
        <taxon>Alphaproteobacteria</taxon>
        <taxon>Hyphomonadales</taxon>
        <taxon>Hyphomonadaceae</taxon>
        <taxon>Henriciella</taxon>
    </lineage>
</organism>
<dbReference type="InterPro" id="IPR001584">
    <property type="entry name" value="Integrase_cat-core"/>
</dbReference>
<dbReference type="RefSeq" id="WP_119377456.1">
    <property type="nucleotide sequence ID" value="NZ_QWFX01000016.1"/>
</dbReference>
<dbReference type="GO" id="GO:0004803">
    <property type="term" value="F:transposase activity"/>
    <property type="evidence" value="ECO:0007669"/>
    <property type="project" value="InterPro"/>
</dbReference>
<evidence type="ECO:0000259" key="1">
    <source>
        <dbReference type="PROSITE" id="PS50994"/>
    </source>
</evidence>
<dbReference type="Pfam" id="PF13276">
    <property type="entry name" value="HTH_21"/>
    <property type="match status" value="1"/>
</dbReference>
<dbReference type="InterPro" id="IPR012337">
    <property type="entry name" value="RNaseH-like_sf"/>
</dbReference>
<dbReference type="GO" id="GO:0006313">
    <property type="term" value="P:DNA transposition"/>
    <property type="evidence" value="ECO:0007669"/>
    <property type="project" value="InterPro"/>
</dbReference>
<name>A0A399R4L7_9PROT</name>
<dbReference type="Gene3D" id="1.10.10.60">
    <property type="entry name" value="Homeodomain-like"/>
    <property type="match status" value="1"/>
</dbReference>
<evidence type="ECO:0000313" key="3">
    <source>
        <dbReference type="Proteomes" id="UP000266385"/>
    </source>
</evidence>
<dbReference type="Proteomes" id="UP000266385">
    <property type="component" value="Unassembled WGS sequence"/>
</dbReference>
<dbReference type="Pfam" id="PF01527">
    <property type="entry name" value="HTH_Tnp_1"/>
    <property type="match status" value="1"/>
</dbReference>
<accession>A0A399R4L7</accession>
<dbReference type="Gene3D" id="3.30.420.10">
    <property type="entry name" value="Ribonuclease H-like superfamily/Ribonuclease H"/>
    <property type="match status" value="1"/>
</dbReference>
<proteinExistence type="predicted"/>
<dbReference type="PANTHER" id="PTHR47515">
    <property type="entry name" value="LOW CALCIUM RESPONSE LOCUS PROTEIN T"/>
    <property type="match status" value="1"/>
</dbReference>
<dbReference type="InterPro" id="IPR036397">
    <property type="entry name" value="RNaseH_sf"/>
</dbReference>
<protein>
    <submittedName>
        <fullName evidence="2">IS3 family transposase</fullName>
    </submittedName>
</protein>
<dbReference type="GO" id="GO:0003677">
    <property type="term" value="F:DNA binding"/>
    <property type="evidence" value="ECO:0007669"/>
    <property type="project" value="InterPro"/>
</dbReference>
<dbReference type="InterPro" id="IPR009057">
    <property type="entry name" value="Homeodomain-like_sf"/>
</dbReference>
<evidence type="ECO:0000313" key="2">
    <source>
        <dbReference type="EMBL" id="RIJ26526.1"/>
    </source>
</evidence>
<dbReference type="InterPro" id="IPR048020">
    <property type="entry name" value="Transpos_IS3"/>
</dbReference>
<keyword evidence="3" id="KW-1185">Reference proteome</keyword>
<sequence>MRKSKFTEEQIIAILAEQERGMSTADVCRRHGVSSATFYKWKAKFGGMDVSDARRLKTLEGENAKLKRLLADAMLDNVVLKDLLGKLLTTPQLKRVAALGAMSDHDISQRRACRLVSVDPKTVRREAEPDNPEIRKCMREIAATRRRFGYRRIGLMLEREGIVMNHKKLRRLYREEGLAVKRRRGRKRATGTREPMPVPDGPSKRWSLDFVSDVFGPARRFRMLNVIDDYTRQCLALVADTSLSGARVARELDRCIRLYGRPETIVSDNGTELTSRAILEWQNETGIAWHYIAPGKPQQNGFVESFNGKLRDECLNEEVFDSLSHARKVLGRWRHDYNHHRPHSSLGGLTPAARRSLELVGGSTPGALARHQTLDYERVRLSK</sequence>
<dbReference type="AlphaFoldDB" id="A0A399R4L7"/>
<feature type="domain" description="Integrase catalytic" evidence="1">
    <location>
        <begin position="198"/>
        <end position="359"/>
    </location>
</feature>
<dbReference type="PROSITE" id="PS50994">
    <property type="entry name" value="INTEGRASE"/>
    <property type="match status" value="1"/>
</dbReference>
<dbReference type="PANTHER" id="PTHR47515:SF1">
    <property type="entry name" value="BLR2054 PROTEIN"/>
    <property type="match status" value="1"/>
</dbReference>
<dbReference type="SUPFAM" id="SSF53098">
    <property type="entry name" value="Ribonuclease H-like"/>
    <property type="match status" value="1"/>
</dbReference>
<dbReference type="OrthoDB" id="9813285at2"/>
<dbReference type="InterPro" id="IPR025948">
    <property type="entry name" value="HTH-like_dom"/>
</dbReference>
<dbReference type="InterPro" id="IPR002514">
    <property type="entry name" value="Transposase_8"/>
</dbReference>
<dbReference type="Pfam" id="PF13683">
    <property type="entry name" value="rve_3"/>
    <property type="match status" value="1"/>
</dbReference>
<dbReference type="GO" id="GO:0015074">
    <property type="term" value="P:DNA integration"/>
    <property type="evidence" value="ECO:0007669"/>
    <property type="project" value="InterPro"/>
</dbReference>